<evidence type="ECO:0000313" key="1">
    <source>
        <dbReference type="EMBL" id="GGK32122.1"/>
    </source>
</evidence>
<name>A0A8J3FI58_9ACTN</name>
<gene>
    <name evidence="1" type="ORF">GCM10010124_26110</name>
</gene>
<comment type="caution">
    <text evidence="1">The sequence shown here is derived from an EMBL/GenBank/DDBJ whole genome shotgun (WGS) entry which is preliminary data.</text>
</comment>
<keyword evidence="2" id="KW-1185">Reference proteome</keyword>
<reference evidence="1" key="1">
    <citation type="journal article" date="2014" name="Int. J. Syst. Evol. Microbiol.">
        <title>Complete genome sequence of Corynebacterium casei LMG S-19264T (=DSM 44701T), isolated from a smear-ripened cheese.</title>
        <authorList>
            <consortium name="US DOE Joint Genome Institute (JGI-PGF)"/>
            <person name="Walter F."/>
            <person name="Albersmeier A."/>
            <person name="Kalinowski J."/>
            <person name="Ruckert C."/>
        </authorList>
    </citation>
    <scope>NUCLEOTIDE SEQUENCE</scope>
    <source>
        <strain evidence="1">JCM 3091</strain>
    </source>
</reference>
<dbReference type="Proteomes" id="UP000662200">
    <property type="component" value="Unassembled WGS sequence"/>
</dbReference>
<dbReference type="RefSeq" id="WP_189114560.1">
    <property type="nucleotide sequence ID" value="NZ_BMQC01000008.1"/>
</dbReference>
<accession>A0A8J3FI58</accession>
<sequence>MAEGLSATAANDALDDSILATYTWIKLHVGAPGAAGTSNPATETDRVQATWAPASGGASSNSNTLTWSAVAGAEDYTYFTAWTASTAGTFGFSGTVTANAVGVGDDFTVAIGGLDVSLPVAS</sequence>
<reference evidence="1" key="2">
    <citation type="submission" date="2020-09" db="EMBL/GenBank/DDBJ databases">
        <authorList>
            <person name="Sun Q."/>
            <person name="Ohkuma M."/>
        </authorList>
    </citation>
    <scope>NUCLEOTIDE SEQUENCE</scope>
    <source>
        <strain evidence="1">JCM 3091</strain>
    </source>
</reference>
<dbReference type="InterPro" id="IPR056908">
    <property type="entry name" value="Gp80-like"/>
</dbReference>
<evidence type="ECO:0000313" key="2">
    <source>
        <dbReference type="Proteomes" id="UP000662200"/>
    </source>
</evidence>
<protein>
    <submittedName>
        <fullName evidence="1">Uncharacterized protein</fullName>
    </submittedName>
</protein>
<dbReference type="Pfam" id="PF23140">
    <property type="entry name" value="Gp80"/>
    <property type="match status" value="1"/>
</dbReference>
<organism evidence="1 2">
    <name type="scientific">Pilimelia terevasa</name>
    <dbReference type="NCBI Taxonomy" id="53372"/>
    <lineage>
        <taxon>Bacteria</taxon>
        <taxon>Bacillati</taxon>
        <taxon>Actinomycetota</taxon>
        <taxon>Actinomycetes</taxon>
        <taxon>Micromonosporales</taxon>
        <taxon>Micromonosporaceae</taxon>
        <taxon>Pilimelia</taxon>
    </lineage>
</organism>
<dbReference type="AlphaFoldDB" id="A0A8J3FI58"/>
<proteinExistence type="predicted"/>
<dbReference type="EMBL" id="BMQC01000008">
    <property type="protein sequence ID" value="GGK32122.1"/>
    <property type="molecule type" value="Genomic_DNA"/>
</dbReference>